<evidence type="ECO:0000313" key="1">
    <source>
        <dbReference type="EMBL" id="PHZ27461.1"/>
    </source>
</evidence>
<reference evidence="1 2" key="1">
    <citation type="submission" date="2017-10" db="EMBL/GenBank/DDBJ databases">
        <authorList>
            <person name="Banno H."/>
            <person name="Chua N.-H."/>
        </authorList>
    </citation>
    <scope>NUCLEOTIDE SEQUENCE [LARGE SCALE GENOMIC DNA]</scope>
    <source>
        <strain evidence="1 2">SCPM-O-B-7607</strain>
    </source>
</reference>
<accession>A0A2G4U2B3</accession>
<dbReference type="EMBL" id="PEHN01000009">
    <property type="protein sequence ID" value="PHZ27461.1"/>
    <property type="molecule type" value="Genomic_DNA"/>
</dbReference>
<evidence type="ECO:0000313" key="2">
    <source>
        <dbReference type="Proteomes" id="UP000229378"/>
    </source>
</evidence>
<dbReference type="Proteomes" id="UP000229378">
    <property type="component" value="Unassembled WGS sequence"/>
</dbReference>
<sequence length="65" mass="7043">MDKLAPCEVSDLLSEIASILKVSSMLIASEDGNDTGYELLWIAQERAEKAAKNIEGVNYARTAAK</sequence>
<organism evidence="1 2">
    <name type="scientific">Yersinia bercovieri</name>
    <dbReference type="NCBI Taxonomy" id="634"/>
    <lineage>
        <taxon>Bacteria</taxon>
        <taxon>Pseudomonadati</taxon>
        <taxon>Pseudomonadota</taxon>
        <taxon>Gammaproteobacteria</taxon>
        <taxon>Enterobacterales</taxon>
        <taxon>Yersiniaceae</taxon>
        <taxon>Yersinia</taxon>
    </lineage>
</organism>
<dbReference type="AlphaFoldDB" id="A0A2G4U2B3"/>
<dbReference type="RefSeq" id="WP_099460544.1">
    <property type="nucleotide sequence ID" value="NZ_PEHN01000009.1"/>
</dbReference>
<gene>
    <name evidence="1" type="ORF">CS533_11070</name>
</gene>
<name>A0A2G4U2B3_YERBE</name>
<proteinExistence type="predicted"/>
<protein>
    <submittedName>
        <fullName evidence="1">Uncharacterized protein</fullName>
    </submittedName>
</protein>
<comment type="caution">
    <text evidence="1">The sequence shown here is derived from an EMBL/GenBank/DDBJ whole genome shotgun (WGS) entry which is preliminary data.</text>
</comment>